<dbReference type="EMBL" id="CP000697">
    <property type="protein sequence ID" value="ABQ29715.1"/>
    <property type="molecule type" value="Genomic_DNA"/>
</dbReference>
<keyword evidence="4" id="KW-1185">Reference proteome</keyword>
<proteinExistence type="predicted"/>
<evidence type="ECO:0000256" key="2">
    <source>
        <dbReference type="SAM" id="Phobius"/>
    </source>
</evidence>
<name>A5FVT3_ACICJ</name>
<accession>A5FVT3</accession>
<keyword evidence="2" id="KW-1133">Transmembrane helix</keyword>
<evidence type="ECO:0000313" key="3">
    <source>
        <dbReference type="EMBL" id="ABQ29715.1"/>
    </source>
</evidence>
<sequence>MSRVGLACRKRGSLARVHHAAARLCRQWRPHVLPDRRCAGLSASAPTSATTAGTAAPARAASRPVAARCGASANADLVVRHVAVAVTVEIAVLIGILQFVLIAQPVLILVLRPGRAAEGNQAGSQAGQPGGAGDDAPAGHDFR</sequence>
<reference evidence="3 4" key="1">
    <citation type="submission" date="2007-05" db="EMBL/GenBank/DDBJ databases">
        <title>Complete sequence of chromosome of Acidiphilium cryptum JF-5.</title>
        <authorList>
            <consortium name="US DOE Joint Genome Institute"/>
            <person name="Copeland A."/>
            <person name="Lucas S."/>
            <person name="Lapidus A."/>
            <person name="Barry K."/>
            <person name="Detter J.C."/>
            <person name="Glavina del Rio T."/>
            <person name="Hammon N."/>
            <person name="Israni S."/>
            <person name="Dalin E."/>
            <person name="Tice H."/>
            <person name="Pitluck S."/>
            <person name="Sims D."/>
            <person name="Brettin T."/>
            <person name="Bruce D."/>
            <person name="Han C."/>
            <person name="Schmutz J."/>
            <person name="Larimer F."/>
            <person name="Land M."/>
            <person name="Hauser L."/>
            <person name="Kyrpides N."/>
            <person name="Kim E."/>
            <person name="Magnuson T."/>
            <person name="Richardson P."/>
        </authorList>
    </citation>
    <scope>NUCLEOTIDE SEQUENCE [LARGE SCALE GENOMIC DNA]</scope>
    <source>
        <strain evidence="3 4">JF-5</strain>
    </source>
</reference>
<evidence type="ECO:0000313" key="4">
    <source>
        <dbReference type="Proteomes" id="UP000000245"/>
    </source>
</evidence>
<organism evidence="3 4">
    <name type="scientific">Acidiphilium cryptum (strain JF-5)</name>
    <dbReference type="NCBI Taxonomy" id="349163"/>
    <lineage>
        <taxon>Bacteria</taxon>
        <taxon>Pseudomonadati</taxon>
        <taxon>Pseudomonadota</taxon>
        <taxon>Alphaproteobacteria</taxon>
        <taxon>Acetobacterales</taxon>
        <taxon>Acidocellaceae</taxon>
        <taxon>Acidiphilium</taxon>
    </lineage>
</organism>
<protein>
    <submittedName>
        <fullName evidence="3">Uncharacterized protein</fullName>
    </submittedName>
</protein>
<dbReference type="AlphaFoldDB" id="A5FVT3"/>
<evidence type="ECO:0000256" key="1">
    <source>
        <dbReference type="SAM" id="MobiDB-lite"/>
    </source>
</evidence>
<feature type="transmembrane region" description="Helical" evidence="2">
    <location>
        <begin position="90"/>
        <end position="111"/>
    </location>
</feature>
<dbReference type="HOGENOM" id="CLU_1801850_0_0_5"/>
<dbReference type="KEGG" id="acr:Acry_0491"/>
<feature type="region of interest" description="Disordered" evidence="1">
    <location>
        <begin position="119"/>
        <end position="143"/>
    </location>
</feature>
<dbReference type="Proteomes" id="UP000000245">
    <property type="component" value="Chromosome"/>
</dbReference>
<keyword evidence="2" id="KW-0472">Membrane</keyword>
<gene>
    <name evidence="3" type="ordered locus">Acry_0491</name>
</gene>
<keyword evidence="2" id="KW-0812">Transmembrane</keyword>